<reference evidence="1 2" key="1">
    <citation type="journal article" date="2016" name="Syst. Appl. Microbiol.">
        <title>Genomic characterization of a fructophilic bee symbiont Lactobacillus kunkeei reveals its niche-specific adaptation.</title>
        <authorList>
            <person name="Maeno S."/>
            <person name="Tanizawa Y."/>
            <person name="Kanesaki Y."/>
            <person name="Kubota E."/>
            <person name="Kumar H."/>
            <person name="Dicks L."/>
            <person name="Salminen S."/>
            <person name="Nakagawa J."/>
            <person name="Arita M."/>
            <person name="Endo A."/>
        </authorList>
    </citation>
    <scope>NUCLEOTIDE SEQUENCE [LARGE SCALE GENOMIC DNA]</scope>
    <source>
        <strain evidence="1 2">FF30-6</strain>
    </source>
</reference>
<gene>
    <name evidence="1" type="ORF">FF306_00680</name>
</gene>
<comment type="caution">
    <text evidence="1">The sequence shown here is derived from an EMBL/GenBank/DDBJ whole genome shotgun (WGS) entry which is preliminary data.</text>
</comment>
<organism evidence="1 2">
    <name type="scientific">Apilactobacillus kunkeei</name>
    <dbReference type="NCBI Taxonomy" id="148814"/>
    <lineage>
        <taxon>Bacteria</taxon>
        <taxon>Bacillati</taxon>
        <taxon>Bacillota</taxon>
        <taxon>Bacilli</taxon>
        <taxon>Lactobacillales</taxon>
        <taxon>Lactobacillaceae</taxon>
        <taxon>Apilactobacillus</taxon>
    </lineage>
</organism>
<evidence type="ECO:0000313" key="1">
    <source>
        <dbReference type="EMBL" id="GAT90579.1"/>
    </source>
</evidence>
<dbReference type="Proteomes" id="UP000186588">
    <property type="component" value="Unassembled WGS sequence"/>
</dbReference>
<dbReference type="AlphaFoldDB" id="A0A1L8CHA0"/>
<sequence length="89" mass="10206">MLAFLIILILFCTIKLNMTHFELIRGGNQLSKRFKLVEESFTGVSIYIDQRTGVEYGGYGSTLTPLRNPDGTLFVDESEIDQDYEHKEK</sequence>
<proteinExistence type="predicted"/>
<accession>A0A1L8CHA0</accession>
<protein>
    <submittedName>
        <fullName evidence="1">Uncharacterized protein</fullName>
    </submittedName>
</protein>
<name>A0A1L8CHA0_9LACO</name>
<dbReference type="EMBL" id="BDDX01000005">
    <property type="protein sequence ID" value="GAT90579.1"/>
    <property type="molecule type" value="Genomic_DNA"/>
</dbReference>
<evidence type="ECO:0000313" key="2">
    <source>
        <dbReference type="Proteomes" id="UP000186588"/>
    </source>
</evidence>